<dbReference type="AlphaFoldDB" id="A0A8T2BCF1"/>
<name>A0A8T2BCF1_9BRAS</name>
<protein>
    <submittedName>
        <fullName evidence="1">Uncharacterized protein</fullName>
    </submittedName>
</protein>
<dbReference type="EMBL" id="JAEFBK010000007">
    <property type="protein sequence ID" value="KAG7584987.1"/>
    <property type="molecule type" value="Genomic_DNA"/>
</dbReference>
<organism evidence="1 2">
    <name type="scientific">Arabidopsis thaliana x Arabidopsis arenosa</name>
    <dbReference type="NCBI Taxonomy" id="1240361"/>
    <lineage>
        <taxon>Eukaryota</taxon>
        <taxon>Viridiplantae</taxon>
        <taxon>Streptophyta</taxon>
        <taxon>Embryophyta</taxon>
        <taxon>Tracheophyta</taxon>
        <taxon>Spermatophyta</taxon>
        <taxon>Magnoliopsida</taxon>
        <taxon>eudicotyledons</taxon>
        <taxon>Gunneridae</taxon>
        <taxon>Pentapetalae</taxon>
        <taxon>rosids</taxon>
        <taxon>malvids</taxon>
        <taxon>Brassicales</taxon>
        <taxon>Brassicaceae</taxon>
        <taxon>Camelineae</taxon>
        <taxon>Arabidopsis</taxon>
    </lineage>
</organism>
<gene>
    <name evidence="1" type="ORF">ISN45_Aa02g003690</name>
</gene>
<dbReference type="Proteomes" id="UP000694240">
    <property type="component" value="Chromosome 7"/>
</dbReference>
<keyword evidence="2" id="KW-1185">Reference proteome</keyword>
<proteinExistence type="predicted"/>
<sequence>MTTITKKTLIAFVFTVVFIISYVHCTTITASAPGSGGPADAIGHGIAKHRFCFRLMACHSAGQLGCLVFCQEAEYSYGTCNDRGICCCRDYI</sequence>
<evidence type="ECO:0000313" key="2">
    <source>
        <dbReference type="Proteomes" id="UP000694240"/>
    </source>
</evidence>
<reference evidence="1 2" key="1">
    <citation type="submission" date="2020-12" db="EMBL/GenBank/DDBJ databases">
        <title>Concerted genomic and epigenomic changes stabilize Arabidopsis allopolyploids.</title>
        <authorList>
            <person name="Chen Z."/>
        </authorList>
    </citation>
    <scope>NUCLEOTIDE SEQUENCE [LARGE SCALE GENOMIC DNA]</scope>
    <source>
        <strain evidence="1">Allo738</strain>
        <tissue evidence="1">Leaf</tissue>
    </source>
</reference>
<evidence type="ECO:0000313" key="1">
    <source>
        <dbReference type="EMBL" id="KAG7584987.1"/>
    </source>
</evidence>
<comment type="caution">
    <text evidence="1">The sequence shown here is derived from an EMBL/GenBank/DDBJ whole genome shotgun (WGS) entry which is preliminary data.</text>
</comment>
<accession>A0A8T2BCF1</accession>